<dbReference type="AlphaFoldDB" id="A0A841MG75"/>
<comment type="caution">
    <text evidence="1">The sequence shown here is derived from an EMBL/GenBank/DDBJ whole genome shotgun (WGS) entry which is preliminary data.</text>
</comment>
<keyword evidence="2" id="KW-1185">Reference proteome</keyword>
<dbReference type="RefSeq" id="WP_184492479.1">
    <property type="nucleotide sequence ID" value="NZ_JACIJO010000001.1"/>
</dbReference>
<sequence>MNTFNESGVTNLKNELYGLPDEDLITEGKAMVAGFRDWLESKFDFTDGQMDYLDEIDPRVMTIWSAKLAAVAVARGPIELIFNFTPQTYRTKQTDIESGGSTTHIPSGPPVISESAVISFEDT</sequence>
<organism evidence="1 2">
    <name type="scientific">Algoriphagus iocasae</name>
    <dbReference type="NCBI Taxonomy" id="1836499"/>
    <lineage>
        <taxon>Bacteria</taxon>
        <taxon>Pseudomonadati</taxon>
        <taxon>Bacteroidota</taxon>
        <taxon>Cytophagia</taxon>
        <taxon>Cytophagales</taxon>
        <taxon>Cyclobacteriaceae</taxon>
        <taxon>Algoriphagus</taxon>
    </lineage>
</organism>
<proteinExistence type="predicted"/>
<dbReference type="EMBL" id="JACIJO010000001">
    <property type="protein sequence ID" value="MBB6324497.1"/>
    <property type="molecule type" value="Genomic_DNA"/>
</dbReference>
<accession>A0A841MG75</accession>
<reference evidence="1 2" key="1">
    <citation type="submission" date="2020-08" db="EMBL/GenBank/DDBJ databases">
        <title>Genomic Encyclopedia of Type Strains, Phase IV (KMG-IV): sequencing the most valuable type-strain genomes for metagenomic binning, comparative biology and taxonomic classification.</title>
        <authorList>
            <person name="Goeker M."/>
        </authorList>
    </citation>
    <scope>NUCLEOTIDE SEQUENCE [LARGE SCALE GENOMIC DNA]</scope>
    <source>
        <strain evidence="1 2">DSM 102044</strain>
    </source>
</reference>
<evidence type="ECO:0000313" key="1">
    <source>
        <dbReference type="EMBL" id="MBB6324497.1"/>
    </source>
</evidence>
<protein>
    <submittedName>
        <fullName evidence="1">Uncharacterized protein</fullName>
    </submittedName>
</protein>
<gene>
    <name evidence="1" type="ORF">FHS59_000112</name>
</gene>
<evidence type="ECO:0000313" key="2">
    <source>
        <dbReference type="Proteomes" id="UP000588604"/>
    </source>
</evidence>
<dbReference type="Proteomes" id="UP000588604">
    <property type="component" value="Unassembled WGS sequence"/>
</dbReference>
<name>A0A841MG75_9BACT</name>